<reference evidence="1" key="1">
    <citation type="submission" date="2023-04" db="EMBL/GenBank/DDBJ databases">
        <title>Draft Genome sequencing of Naganishia species isolated from polar environments using Oxford Nanopore Technology.</title>
        <authorList>
            <person name="Leo P."/>
            <person name="Venkateswaran K."/>
        </authorList>
    </citation>
    <scope>NUCLEOTIDE SEQUENCE</scope>
    <source>
        <strain evidence="1">MNA-CCFEE 5261</strain>
    </source>
</reference>
<proteinExistence type="predicted"/>
<protein>
    <submittedName>
        <fullName evidence="1">Uncharacterized protein</fullName>
    </submittedName>
</protein>
<dbReference type="EMBL" id="JASBWR010000067">
    <property type="protein sequence ID" value="KAJ9100008.1"/>
    <property type="molecule type" value="Genomic_DNA"/>
</dbReference>
<name>A0ACC2VLR6_9TREE</name>
<comment type="caution">
    <text evidence="1">The sequence shown here is derived from an EMBL/GenBank/DDBJ whole genome shotgun (WGS) entry which is preliminary data.</text>
</comment>
<evidence type="ECO:0000313" key="2">
    <source>
        <dbReference type="Proteomes" id="UP001241377"/>
    </source>
</evidence>
<organism evidence="1 2">
    <name type="scientific">Naganishia cerealis</name>
    <dbReference type="NCBI Taxonomy" id="610337"/>
    <lineage>
        <taxon>Eukaryota</taxon>
        <taxon>Fungi</taxon>
        <taxon>Dikarya</taxon>
        <taxon>Basidiomycota</taxon>
        <taxon>Agaricomycotina</taxon>
        <taxon>Tremellomycetes</taxon>
        <taxon>Filobasidiales</taxon>
        <taxon>Filobasidiaceae</taxon>
        <taxon>Naganishia</taxon>
    </lineage>
</organism>
<dbReference type="Proteomes" id="UP001241377">
    <property type="component" value="Unassembled WGS sequence"/>
</dbReference>
<evidence type="ECO:0000313" key="1">
    <source>
        <dbReference type="EMBL" id="KAJ9100008.1"/>
    </source>
</evidence>
<keyword evidence="2" id="KW-1185">Reference proteome</keyword>
<accession>A0ACC2VLR6</accession>
<sequence>MCSSALPSPTGQATYTAPTLAASASSYSAGATTITGFEISTEGGASTVAVSTSESVRASSVRASSVPSTPVPSTGAGAATIATGSASHSRSAAASAASSTGSRTASASAAASAAPTSGAMAGVSVNAVGVVGALFAAVALF</sequence>
<gene>
    <name evidence="1" type="ORF">QFC19_005826</name>
</gene>